<evidence type="ECO:0000313" key="3">
    <source>
        <dbReference type="Proteomes" id="UP000614221"/>
    </source>
</evidence>
<accession>A0A830F2T9</accession>
<dbReference type="InterPro" id="IPR002749">
    <property type="entry name" value="DUF63"/>
</dbReference>
<comment type="caution">
    <text evidence="2">The sequence shown here is derived from an EMBL/GenBank/DDBJ whole genome shotgun (WGS) entry which is preliminary data.</text>
</comment>
<proteinExistence type="predicted"/>
<gene>
    <name evidence="2" type="ORF">GCM10009067_22850</name>
</gene>
<dbReference type="PANTHER" id="PTHR40700:SF1">
    <property type="entry name" value="DUF63 DOMAIN-CONTAINING PROTEIN"/>
    <property type="match status" value="1"/>
</dbReference>
<dbReference type="AlphaFoldDB" id="A0A830F2T9"/>
<name>A0A830F2T9_9EURY</name>
<reference evidence="2" key="2">
    <citation type="submission" date="2020-09" db="EMBL/GenBank/DDBJ databases">
        <authorList>
            <person name="Sun Q."/>
            <person name="Ohkuma M."/>
        </authorList>
    </citation>
    <scope>NUCLEOTIDE SEQUENCE</scope>
    <source>
        <strain evidence="2">JCM 19018</strain>
    </source>
</reference>
<feature type="transmembrane region" description="Helical" evidence="1">
    <location>
        <begin position="42"/>
        <end position="60"/>
    </location>
</feature>
<feature type="transmembrane region" description="Helical" evidence="1">
    <location>
        <begin position="80"/>
        <end position="101"/>
    </location>
</feature>
<reference evidence="2" key="1">
    <citation type="journal article" date="2014" name="Int. J. Syst. Evol. Microbiol.">
        <title>Complete genome sequence of Corynebacterium casei LMG S-19264T (=DSM 44701T), isolated from a smear-ripened cheese.</title>
        <authorList>
            <consortium name="US DOE Joint Genome Institute (JGI-PGF)"/>
            <person name="Walter F."/>
            <person name="Albersmeier A."/>
            <person name="Kalinowski J."/>
            <person name="Ruckert C."/>
        </authorList>
    </citation>
    <scope>NUCLEOTIDE SEQUENCE</scope>
    <source>
        <strain evidence="2">JCM 19018</strain>
    </source>
</reference>
<feature type="transmembrane region" description="Helical" evidence="1">
    <location>
        <begin position="113"/>
        <end position="133"/>
    </location>
</feature>
<feature type="transmembrane region" description="Helical" evidence="1">
    <location>
        <begin position="139"/>
        <end position="164"/>
    </location>
</feature>
<evidence type="ECO:0008006" key="4">
    <source>
        <dbReference type="Google" id="ProtNLM"/>
    </source>
</evidence>
<dbReference type="Pfam" id="PF01889">
    <property type="entry name" value="DUF63"/>
    <property type="match status" value="1"/>
</dbReference>
<feature type="transmembrane region" description="Helical" evidence="1">
    <location>
        <begin position="255"/>
        <end position="278"/>
    </location>
</feature>
<dbReference type="Proteomes" id="UP000614221">
    <property type="component" value="Unassembled WGS sequence"/>
</dbReference>
<keyword evidence="1" id="KW-0472">Membrane</keyword>
<feature type="transmembrane region" description="Helical" evidence="1">
    <location>
        <begin position="15"/>
        <end position="35"/>
    </location>
</feature>
<keyword evidence="1" id="KW-0812">Transmembrane</keyword>
<evidence type="ECO:0000256" key="1">
    <source>
        <dbReference type="SAM" id="Phobius"/>
    </source>
</evidence>
<sequence>MRDMVLPSGLALPPLEYTVALLAGTLVVTALLYALEPPIDQRTVVALTPWMALGGALHAFHQPPIAAYRPVVAPLFGAPAVYLTTFVTLGVIWITLTLFSVRRGHSETISRNLGYIGIGLLTVLLVIAVVMALESGLLGLIWPTVAVVVAIVVSAVTVLAVALWRTPVVVRMRYAAPTVVFAHMLDGVSTAVGADVIGITERTPIPARIMEFAGTLPTAPYLGKGWLFVFVKLLVAIGVVFLLDDYLEEDPAEASLLLALVTAVGIGPATNNIVLFLFSPV</sequence>
<evidence type="ECO:0000313" key="2">
    <source>
        <dbReference type="EMBL" id="GGK70076.1"/>
    </source>
</evidence>
<keyword evidence="1" id="KW-1133">Transmembrane helix</keyword>
<dbReference type="EMBL" id="BMPD01000003">
    <property type="protein sequence ID" value="GGK70076.1"/>
    <property type="molecule type" value="Genomic_DNA"/>
</dbReference>
<feature type="transmembrane region" description="Helical" evidence="1">
    <location>
        <begin position="225"/>
        <end position="243"/>
    </location>
</feature>
<protein>
    <recommendedName>
        <fullName evidence="4">DUF63 family protein</fullName>
    </recommendedName>
</protein>
<organism evidence="2 3">
    <name type="scientific">Haloarcula sebkhae</name>
    <dbReference type="NCBI Taxonomy" id="932660"/>
    <lineage>
        <taxon>Archaea</taxon>
        <taxon>Methanobacteriati</taxon>
        <taxon>Methanobacteriota</taxon>
        <taxon>Stenosarchaea group</taxon>
        <taxon>Halobacteria</taxon>
        <taxon>Halobacteriales</taxon>
        <taxon>Haloarculaceae</taxon>
        <taxon>Haloarcula</taxon>
    </lineage>
</organism>
<dbReference type="PANTHER" id="PTHR40700">
    <property type="entry name" value="HYPOTHETICAL MEMBRANE PROTEIN, CONSERVED, DUF63 FAMILY"/>
    <property type="match status" value="1"/>
</dbReference>